<dbReference type="Proteomes" id="UP001165960">
    <property type="component" value="Unassembled WGS sequence"/>
</dbReference>
<evidence type="ECO:0000313" key="2">
    <source>
        <dbReference type="Proteomes" id="UP001165960"/>
    </source>
</evidence>
<gene>
    <name evidence="1" type="ORF">DSO57_1027915</name>
</gene>
<comment type="caution">
    <text evidence="1">The sequence shown here is derived from an EMBL/GenBank/DDBJ whole genome shotgun (WGS) entry which is preliminary data.</text>
</comment>
<reference evidence="1" key="1">
    <citation type="submission" date="2022-04" db="EMBL/GenBank/DDBJ databases">
        <title>Genome of the entomopathogenic fungus Entomophthora muscae.</title>
        <authorList>
            <person name="Elya C."/>
            <person name="Lovett B.R."/>
            <person name="Lee E."/>
            <person name="Macias A.M."/>
            <person name="Hajek A.E."/>
            <person name="De Bivort B.L."/>
            <person name="Kasson M.T."/>
            <person name="De Fine Licht H.H."/>
            <person name="Stajich J.E."/>
        </authorList>
    </citation>
    <scope>NUCLEOTIDE SEQUENCE</scope>
    <source>
        <strain evidence="1">Berkeley</strain>
    </source>
</reference>
<protein>
    <submittedName>
        <fullName evidence="1">Uncharacterized protein</fullName>
    </submittedName>
</protein>
<accession>A0ACC2S3E1</accession>
<proteinExistence type="predicted"/>
<name>A0ACC2S3E1_9FUNG</name>
<keyword evidence="2" id="KW-1185">Reference proteome</keyword>
<sequence length="135" mass="15026">MDPCQDPLGLDTIKDSDVVIMTELRAFKMTGTIEDYIVAYKSLHDQAPNTINFVVNCAINAILIWPLNSDICKYLAGFTFDFWNSLPSVNGSVPIYTHSRIPYLPLSDPGMTSSQNDSLNHSVYLMSDHPPLSTI</sequence>
<dbReference type="EMBL" id="QTSX02005853">
    <property type="protein sequence ID" value="KAJ9056902.1"/>
    <property type="molecule type" value="Genomic_DNA"/>
</dbReference>
<evidence type="ECO:0000313" key="1">
    <source>
        <dbReference type="EMBL" id="KAJ9056902.1"/>
    </source>
</evidence>
<organism evidence="1 2">
    <name type="scientific">Entomophthora muscae</name>
    <dbReference type="NCBI Taxonomy" id="34485"/>
    <lineage>
        <taxon>Eukaryota</taxon>
        <taxon>Fungi</taxon>
        <taxon>Fungi incertae sedis</taxon>
        <taxon>Zoopagomycota</taxon>
        <taxon>Entomophthoromycotina</taxon>
        <taxon>Entomophthoromycetes</taxon>
        <taxon>Entomophthorales</taxon>
        <taxon>Entomophthoraceae</taxon>
        <taxon>Entomophthora</taxon>
    </lineage>
</organism>